<organism evidence="1 2">
    <name type="scientific">Mycolicibacterium septicum</name>
    <dbReference type="NCBI Taxonomy" id="98668"/>
    <lineage>
        <taxon>Bacteria</taxon>
        <taxon>Bacillati</taxon>
        <taxon>Actinomycetota</taxon>
        <taxon>Actinomycetes</taxon>
        <taxon>Mycobacteriales</taxon>
        <taxon>Mycobacteriaceae</taxon>
        <taxon>Mycolicibacterium</taxon>
    </lineage>
</organism>
<dbReference type="EMBL" id="JBKBDE010000002">
    <property type="protein sequence ID" value="MFN6550516.1"/>
    <property type="molecule type" value="Genomic_DNA"/>
</dbReference>
<reference evidence="1 2" key="1">
    <citation type="submission" date="2024-12" db="EMBL/GenBank/DDBJ databases">
        <title>The coexistence of Mycolicibacterium septicum and Mycolicibacterium nivoides in clinical samples.</title>
        <authorList>
            <person name="Wang C."/>
            <person name="Feng Y."/>
            <person name="Zong Z."/>
        </authorList>
    </citation>
    <scope>NUCLEOTIDE SEQUENCE [LARGE SCALE GENOMIC DNA]</scope>
    <source>
        <strain evidence="1 2">120310</strain>
    </source>
</reference>
<keyword evidence="2" id="KW-1185">Reference proteome</keyword>
<comment type="caution">
    <text evidence="1">The sequence shown here is derived from an EMBL/GenBank/DDBJ whole genome shotgun (WGS) entry which is preliminary data.</text>
</comment>
<name>A0ABW9LR79_9MYCO</name>
<dbReference type="RefSeq" id="WP_409549327.1">
    <property type="nucleotide sequence ID" value="NZ_JBKBDE010000002.1"/>
</dbReference>
<protein>
    <submittedName>
        <fullName evidence="1">Uncharacterized protein</fullName>
    </submittedName>
</protein>
<gene>
    <name evidence="1" type="ORF">ACK4CP_08940</name>
</gene>
<proteinExistence type="predicted"/>
<dbReference type="Proteomes" id="UP001635817">
    <property type="component" value="Unassembled WGS sequence"/>
</dbReference>
<accession>A0ABW9LR79</accession>
<sequence length="120" mass="13018">MGFIDQPRPLNHIAFDVDDDTDESARMGYMSALVDAWQPDHLAALTIRTRRAQGQKGPGPVVGRLTCIRDGIPLNANVLGAEVDVAEAEGGRYIRVPGTPTDPSLEHIRLVRKALGYADV</sequence>
<evidence type="ECO:0000313" key="2">
    <source>
        <dbReference type="Proteomes" id="UP001635817"/>
    </source>
</evidence>
<evidence type="ECO:0000313" key="1">
    <source>
        <dbReference type="EMBL" id="MFN6550516.1"/>
    </source>
</evidence>